<dbReference type="AlphaFoldDB" id="A0A016S5D9"/>
<evidence type="ECO:0000313" key="3">
    <source>
        <dbReference type="Proteomes" id="UP000024635"/>
    </source>
</evidence>
<feature type="compositionally biased region" description="Basic and acidic residues" evidence="1">
    <location>
        <begin position="1"/>
        <end position="11"/>
    </location>
</feature>
<sequence length="269" mass="30502">KHDPRVEERQSLNKASGHLSDETGSGRYKKGRNDGYRSEPSRNQQRTKSNKTAKERNRKRIVLSSSDSDEEGEDHQRKTNHRRPRSKHRSQKSETSKKSNQHLADEEGACLLNKEAHWHEPTSTSSAIPCDPESEIGDPKGRMPSSVPMEEETDSTIVKTEETVERPVVNEDDDPYGGFKYVRRESDGFRKGYKVVKVSVVTEHPISGRVVGVVVFSHPDGEEFAQYIPLKEIHLNAPAELRQYFLTANGNDQKSLTLSLILQKPNKMQ</sequence>
<accession>A0A016S5D9</accession>
<dbReference type="Proteomes" id="UP000024635">
    <property type="component" value="Unassembled WGS sequence"/>
</dbReference>
<comment type="caution">
    <text evidence="2">The sequence shown here is derived from an EMBL/GenBank/DDBJ whole genome shotgun (WGS) entry which is preliminary data.</text>
</comment>
<gene>
    <name evidence="2" type="primary">Acey_s0297.g1714</name>
    <name evidence="2" type="ORF">Y032_0297g1714</name>
</gene>
<feature type="compositionally biased region" description="Basic residues" evidence="1">
    <location>
        <begin position="48"/>
        <end position="61"/>
    </location>
</feature>
<reference evidence="3" key="1">
    <citation type="journal article" date="2015" name="Nat. Genet.">
        <title>The genome and transcriptome of the zoonotic hookworm Ancylostoma ceylanicum identify infection-specific gene families.</title>
        <authorList>
            <person name="Schwarz E.M."/>
            <person name="Hu Y."/>
            <person name="Antoshechkin I."/>
            <person name="Miller M.M."/>
            <person name="Sternberg P.W."/>
            <person name="Aroian R.V."/>
        </authorList>
    </citation>
    <scope>NUCLEOTIDE SEQUENCE</scope>
    <source>
        <strain evidence="3">HY135</strain>
    </source>
</reference>
<name>A0A016S5D9_9BILA</name>
<dbReference type="EMBL" id="JARK01001633">
    <property type="protein sequence ID" value="EYB85449.1"/>
    <property type="molecule type" value="Genomic_DNA"/>
</dbReference>
<evidence type="ECO:0000313" key="2">
    <source>
        <dbReference type="EMBL" id="EYB85449.1"/>
    </source>
</evidence>
<keyword evidence="3" id="KW-1185">Reference proteome</keyword>
<feature type="region of interest" description="Disordered" evidence="1">
    <location>
        <begin position="1"/>
        <end position="172"/>
    </location>
</feature>
<feature type="compositionally biased region" description="Basic and acidic residues" evidence="1">
    <location>
        <begin position="159"/>
        <end position="169"/>
    </location>
</feature>
<feature type="compositionally biased region" description="Basic residues" evidence="1">
    <location>
        <begin position="78"/>
        <end position="90"/>
    </location>
</feature>
<dbReference type="OrthoDB" id="5874613at2759"/>
<feature type="non-terminal residue" evidence="2">
    <location>
        <position position="1"/>
    </location>
</feature>
<protein>
    <submittedName>
        <fullName evidence="2">Uncharacterized protein</fullName>
    </submittedName>
</protein>
<evidence type="ECO:0000256" key="1">
    <source>
        <dbReference type="SAM" id="MobiDB-lite"/>
    </source>
</evidence>
<feature type="compositionally biased region" description="Basic and acidic residues" evidence="1">
    <location>
        <begin position="31"/>
        <end position="40"/>
    </location>
</feature>
<proteinExistence type="predicted"/>
<organism evidence="2 3">
    <name type="scientific">Ancylostoma ceylanicum</name>
    <dbReference type="NCBI Taxonomy" id="53326"/>
    <lineage>
        <taxon>Eukaryota</taxon>
        <taxon>Metazoa</taxon>
        <taxon>Ecdysozoa</taxon>
        <taxon>Nematoda</taxon>
        <taxon>Chromadorea</taxon>
        <taxon>Rhabditida</taxon>
        <taxon>Rhabditina</taxon>
        <taxon>Rhabditomorpha</taxon>
        <taxon>Strongyloidea</taxon>
        <taxon>Ancylostomatidae</taxon>
        <taxon>Ancylostomatinae</taxon>
        <taxon>Ancylostoma</taxon>
    </lineage>
</organism>